<feature type="domain" description="N-end rule aminoacyl transferase C-terminal" evidence="8">
    <location>
        <begin position="305"/>
        <end position="441"/>
    </location>
</feature>
<dbReference type="GO" id="GO:0004057">
    <property type="term" value="F:arginyl-tRNA--protein transferase activity"/>
    <property type="evidence" value="ECO:0007669"/>
    <property type="project" value="UniProtKB-EC"/>
</dbReference>
<dbReference type="InterPro" id="IPR007472">
    <property type="entry name" value="N-end_Aminoacyl_Trfase_C"/>
</dbReference>
<reference evidence="9" key="2">
    <citation type="journal article" date="2020" name="BMC">
        <title>Leishmania infection induces a limited differential gene expression in the sand fly midgut.</title>
        <authorList>
            <person name="Coutinho-Abreu I.V."/>
            <person name="Serafim T.D."/>
            <person name="Meneses C."/>
            <person name="Kamhawi S."/>
            <person name="Oliveira F."/>
            <person name="Valenzuela J.G."/>
        </authorList>
    </citation>
    <scope>NUCLEOTIDE SEQUENCE</scope>
    <source>
        <strain evidence="9">Jacobina</strain>
        <tissue evidence="9">Midgut</tissue>
    </source>
</reference>
<dbReference type="EC" id="2.3.2.8" evidence="5"/>
<evidence type="ECO:0000256" key="2">
    <source>
        <dbReference type="ARBA" id="ARBA00022679"/>
    </source>
</evidence>
<dbReference type="EMBL" id="GITU01000798">
    <property type="protein sequence ID" value="MBC1169501.1"/>
    <property type="molecule type" value="Transcribed_RNA"/>
</dbReference>
<evidence type="ECO:0000313" key="11">
    <source>
        <dbReference type="Proteomes" id="UP000092461"/>
    </source>
</evidence>
<evidence type="ECO:0000259" key="7">
    <source>
        <dbReference type="Pfam" id="PF04376"/>
    </source>
</evidence>
<dbReference type="Proteomes" id="UP000092461">
    <property type="component" value="Unassembled WGS sequence"/>
</dbReference>
<dbReference type="PIRSF" id="PIRSF037207">
    <property type="entry name" value="ATE1_euk"/>
    <property type="match status" value="1"/>
</dbReference>
<dbReference type="PANTHER" id="PTHR21367">
    <property type="entry name" value="ARGININE-TRNA-PROTEIN TRANSFERASE 1"/>
    <property type="match status" value="1"/>
</dbReference>
<keyword evidence="11" id="KW-1185">Reference proteome</keyword>
<evidence type="ECO:0000259" key="8">
    <source>
        <dbReference type="Pfam" id="PF04377"/>
    </source>
</evidence>
<evidence type="ECO:0000313" key="10">
    <source>
        <dbReference type="EnsemblMetazoa" id="LLOJ007675-PA"/>
    </source>
</evidence>
<keyword evidence="2 5" id="KW-0808">Transferase</keyword>
<protein>
    <recommendedName>
        <fullName evidence="5">Arginyl-tRNA--protein transferase 1</fullName>
        <shortName evidence="5">Arginyltransferase 1</shortName>
        <shortName evidence="5">R-transferase 1</shortName>
        <ecNumber evidence="5">2.3.2.8</ecNumber>
    </recommendedName>
    <alternativeName>
        <fullName evidence="5">Arginine-tRNA--protein transferase 1</fullName>
    </alternativeName>
</protein>
<dbReference type="EnsemblMetazoa" id="LLOJ007675-RA">
    <property type="protein sequence ID" value="LLOJ007675-PA"/>
    <property type="gene ID" value="LLOJ007675"/>
</dbReference>
<reference evidence="11" key="1">
    <citation type="submission" date="2012-05" db="EMBL/GenBank/DDBJ databases">
        <title>Whole Genome Assembly of Lutzomyia longipalpis.</title>
        <authorList>
            <person name="Richards S."/>
            <person name="Qu C."/>
            <person name="Dillon R."/>
            <person name="Worley K."/>
            <person name="Scherer S."/>
            <person name="Batterton M."/>
            <person name="Taylor A."/>
            <person name="Hawes A."/>
            <person name="Hernandez B."/>
            <person name="Kovar C."/>
            <person name="Mandapat C."/>
            <person name="Pham C."/>
            <person name="Qu C."/>
            <person name="Jing C."/>
            <person name="Bess C."/>
            <person name="Bandaranaike D."/>
            <person name="Ngo D."/>
            <person name="Ongeri F."/>
            <person name="Arias F."/>
            <person name="Lara F."/>
            <person name="Weissenberger G."/>
            <person name="Kamau G."/>
            <person name="Han H."/>
            <person name="Shen H."/>
            <person name="Dinh H."/>
            <person name="Khalil I."/>
            <person name="Jones J."/>
            <person name="Shafer J."/>
            <person name="Jayaseelan J."/>
            <person name="Quiroz J."/>
            <person name="Blankenburg K."/>
            <person name="Nguyen L."/>
            <person name="Jackson L."/>
            <person name="Francisco L."/>
            <person name="Tang L.-Y."/>
            <person name="Pu L.-L."/>
            <person name="Perales L."/>
            <person name="Lorensuhewa L."/>
            <person name="Munidasa M."/>
            <person name="Coyle M."/>
            <person name="Taylor M."/>
            <person name="Puazo M."/>
            <person name="Firestine M."/>
            <person name="Scheel M."/>
            <person name="Javaid M."/>
            <person name="Wang M."/>
            <person name="Li M."/>
            <person name="Tabassum N."/>
            <person name="Saada N."/>
            <person name="Osuji N."/>
            <person name="Aqrawi P."/>
            <person name="Fu Q."/>
            <person name="Thornton R."/>
            <person name="Raj R."/>
            <person name="Goodspeed R."/>
            <person name="Mata R."/>
            <person name="Najjar R."/>
            <person name="Gubbala S."/>
            <person name="Lee S."/>
            <person name="Denson S."/>
            <person name="Patil S."/>
            <person name="Macmil S."/>
            <person name="Qi S."/>
            <person name="Matskevitch T."/>
            <person name="Palculict T."/>
            <person name="Mathew T."/>
            <person name="Vee V."/>
            <person name="Velamala V."/>
            <person name="Korchina V."/>
            <person name="Cai W."/>
            <person name="Liu W."/>
            <person name="Dai W."/>
            <person name="Zou X."/>
            <person name="Zhu Y."/>
            <person name="Zhang Y."/>
            <person name="Wu Y.-Q."/>
            <person name="Xin Y."/>
            <person name="Nazarath L."/>
            <person name="Kovar C."/>
            <person name="Han Y."/>
            <person name="Muzny D."/>
            <person name="Gibbs R."/>
        </authorList>
    </citation>
    <scope>NUCLEOTIDE SEQUENCE [LARGE SCALE GENOMIC DNA]</scope>
    <source>
        <strain evidence="11">Jacobina</strain>
    </source>
</reference>
<dbReference type="AlphaFoldDB" id="A0A1B0CS26"/>
<evidence type="ECO:0000256" key="6">
    <source>
        <dbReference type="SAM" id="MobiDB-lite"/>
    </source>
</evidence>
<dbReference type="InterPro" id="IPR007471">
    <property type="entry name" value="N-end_Aminoacyl_Trfase_N"/>
</dbReference>
<dbReference type="PANTHER" id="PTHR21367:SF1">
    <property type="entry name" value="ARGINYL-TRNA--PROTEIN TRANSFERASE 1"/>
    <property type="match status" value="1"/>
</dbReference>
<sequence>MSDEYSIVMYHGEFNKSTCGYCKRSNTCNSHGMTAHVMSVRDYQDLIDRGWRRSGTYCYKPTNSSTCCPSYTIRCDALNFKLSKSHKKIIKRVNKFLRDGLKDSGEKESNQDEETDAAEEIPIGPQVTTGVIDVNKLVNKLVDEEQLPPCEPSSSMECSSVKEPVNATSSGSAASQMDPLKPPCKKAKLLRLERKQAKMAQREAQGLPQQPVKKPPKNVEKSLEDFLGEAPQDGKHKLRVKLIPSAKGATDEVLALYRKYQTVIHRDPPHKNTRDSFVRFLCRSPLQIDLICSTGEEFNAFLQVEYELYRKYQTLVHKDPPEDIEDFQYFLQRSPLQLKVSSTSPAKGFGSFHQQYWLDDRLIAVGVIDILPNCVSSVYLFYDPEFSFLSLGTYSSLREVAFTRELQKSCPELKYYYMGFYIHSCPKMRYKGKLQPSSLLCPEVYSWHPITEDLLKKLDRSKYSRFNEDPHARDKDEFQVRHLENVVCLYENTIMYFKDYINLDGSDEERQQTLQYGRLVGRICSRRILLYKN</sequence>
<feature type="compositionally biased region" description="Polar residues" evidence="6">
    <location>
        <begin position="166"/>
        <end position="175"/>
    </location>
</feature>
<feature type="region of interest" description="Disordered" evidence="6">
    <location>
        <begin position="148"/>
        <end position="182"/>
    </location>
</feature>
<proteinExistence type="inferred from homology"/>
<accession>A0A1B0CS26</accession>
<dbReference type="GO" id="GO:0005737">
    <property type="term" value="C:cytoplasm"/>
    <property type="evidence" value="ECO:0007669"/>
    <property type="project" value="TreeGrafter"/>
</dbReference>
<dbReference type="InterPro" id="IPR016181">
    <property type="entry name" value="Acyl_CoA_acyltransferase"/>
</dbReference>
<evidence type="ECO:0000256" key="4">
    <source>
        <dbReference type="ARBA" id="ARBA00023315"/>
    </source>
</evidence>
<evidence type="ECO:0000256" key="5">
    <source>
        <dbReference type="PIRNR" id="PIRNR037207"/>
    </source>
</evidence>
<evidence type="ECO:0000313" key="9">
    <source>
        <dbReference type="EMBL" id="MBC1169501.1"/>
    </source>
</evidence>
<name>A0A1B0CS26_LUTLO</name>
<dbReference type="VEuPathDB" id="VectorBase:LLONM1_004300"/>
<feature type="domain" description="N-end aminoacyl transferase N-terminal" evidence="7">
    <location>
        <begin position="17"/>
        <end position="88"/>
    </location>
</feature>
<dbReference type="Pfam" id="PF04377">
    <property type="entry name" value="ATE_C"/>
    <property type="match status" value="1"/>
</dbReference>
<evidence type="ECO:0000256" key="1">
    <source>
        <dbReference type="ARBA" id="ARBA00009991"/>
    </source>
</evidence>
<organism evidence="10 11">
    <name type="scientific">Lutzomyia longipalpis</name>
    <name type="common">Sand fly</name>
    <dbReference type="NCBI Taxonomy" id="7200"/>
    <lineage>
        <taxon>Eukaryota</taxon>
        <taxon>Metazoa</taxon>
        <taxon>Ecdysozoa</taxon>
        <taxon>Arthropoda</taxon>
        <taxon>Hexapoda</taxon>
        <taxon>Insecta</taxon>
        <taxon>Pterygota</taxon>
        <taxon>Neoptera</taxon>
        <taxon>Endopterygota</taxon>
        <taxon>Diptera</taxon>
        <taxon>Nematocera</taxon>
        <taxon>Psychodoidea</taxon>
        <taxon>Psychodidae</taxon>
        <taxon>Lutzomyia</taxon>
        <taxon>Lutzomyia</taxon>
    </lineage>
</organism>
<keyword evidence="4 5" id="KW-0012">Acyltransferase</keyword>
<reference evidence="10" key="3">
    <citation type="submission" date="2020-05" db="UniProtKB">
        <authorList>
            <consortium name="EnsemblMetazoa"/>
        </authorList>
    </citation>
    <scope>IDENTIFICATION</scope>
    <source>
        <strain evidence="10">Jacobina</strain>
    </source>
</reference>
<dbReference type="InterPro" id="IPR030700">
    <property type="entry name" value="N-end_Aminoacyl_Trfase"/>
</dbReference>
<dbReference type="SUPFAM" id="SSF55729">
    <property type="entry name" value="Acyl-CoA N-acyltransferases (Nat)"/>
    <property type="match status" value="1"/>
</dbReference>
<dbReference type="VEuPathDB" id="VectorBase:LLOJ007675"/>
<keyword evidence="3 5" id="KW-0833">Ubl conjugation pathway</keyword>
<comment type="function">
    <text evidence="5">Involved in the post-translational conjugation of arginine to the N-terminal aspartate or glutamate of a protein. This arginylation is required for degradation of the protein via the ubiquitin pathway.</text>
</comment>
<feature type="region of interest" description="Disordered" evidence="6">
    <location>
        <begin position="102"/>
        <end position="121"/>
    </location>
</feature>
<dbReference type="EMBL" id="AJWK01025586">
    <property type="status" value="NOT_ANNOTATED_CDS"/>
    <property type="molecule type" value="Genomic_DNA"/>
</dbReference>
<dbReference type="Pfam" id="PF04376">
    <property type="entry name" value="ATE_N"/>
    <property type="match status" value="1"/>
</dbReference>
<dbReference type="InterPro" id="IPR017137">
    <property type="entry name" value="Arg-tRNA-P_Trfase_1_euk"/>
</dbReference>
<comment type="similarity">
    <text evidence="1 5">Belongs to the R-transferase family.</text>
</comment>
<feature type="region of interest" description="Disordered" evidence="6">
    <location>
        <begin position="198"/>
        <end position="217"/>
    </location>
</feature>
<evidence type="ECO:0000256" key="3">
    <source>
        <dbReference type="ARBA" id="ARBA00022786"/>
    </source>
</evidence>
<comment type="catalytic activity">
    <reaction evidence="5">
        <text>an N-terminal L-alpha-aminoacyl-[protein] + L-arginyl-tRNA(Arg) = an N-terminal L-arginyl-L-aminoacyl-[protein] + tRNA(Arg) + H(+)</text>
        <dbReference type="Rhea" id="RHEA:10208"/>
        <dbReference type="Rhea" id="RHEA-COMP:9658"/>
        <dbReference type="Rhea" id="RHEA-COMP:9673"/>
        <dbReference type="Rhea" id="RHEA-COMP:10636"/>
        <dbReference type="Rhea" id="RHEA-COMP:10638"/>
        <dbReference type="ChEBI" id="CHEBI:15378"/>
        <dbReference type="ChEBI" id="CHEBI:78442"/>
        <dbReference type="ChEBI" id="CHEBI:78513"/>
        <dbReference type="ChEBI" id="CHEBI:78597"/>
        <dbReference type="ChEBI" id="CHEBI:83562"/>
        <dbReference type="EC" id="2.3.2.8"/>
    </reaction>
</comment>